<dbReference type="Proteomes" id="UP000269199">
    <property type="component" value="Chromosome"/>
</dbReference>
<reference evidence="1 2" key="1">
    <citation type="submission" date="2017-11" db="EMBL/GenBank/DDBJ databases">
        <title>Complete genome sequence of Herbaspirillum rubrisubalbicans DSM 11543.</title>
        <authorList>
            <person name="Chen M."/>
            <person name="An Q."/>
        </authorList>
    </citation>
    <scope>NUCLEOTIDE SEQUENCE [LARGE SCALE GENOMIC DNA]</scope>
    <source>
        <strain evidence="1 2">DSM 11543</strain>
    </source>
</reference>
<name>A0AAD0U862_9BURK</name>
<organism evidence="1 2">
    <name type="scientific">Herbaspirillum rubrisubalbicans</name>
    <dbReference type="NCBI Taxonomy" id="80842"/>
    <lineage>
        <taxon>Bacteria</taxon>
        <taxon>Pseudomonadati</taxon>
        <taxon>Pseudomonadota</taxon>
        <taxon>Betaproteobacteria</taxon>
        <taxon>Burkholderiales</taxon>
        <taxon>Oxalobacteraceae</taxon>
        <taxon>Herbaspirillum</taxon>
    </lineage>
</organism>
<dbReference type="AlphaFoldDB" id="A0AAD0U862"/>
<gene>
    <name evidence="1" type="ORF">RC54_14260</name>
</gene>
<sequence>MARSFVFQAVRMMQKASLKIAASAARSLTPPTGGLFNSRCEIFSAGQVMVRKALSRCHVAESGRCRLISKTKQILIQGA</sequence>
<dbReference type="EMBL" id="CP024996">
    <property type="protein sequence ID" value="AYR24914.1"/>
    <property type="molecule type" value="Genomic_DNA"/>
</dbReference>
<evidence type="ECO:0000313" key="1">
    <source>
        <dbReference type="EMBL" id="AYR24914.1"/>
    </source>
</evidence>
<proteinExistence type="predicted"/>
<accession>A0AAD0U862</accession>
<evidence type="ECO:0000313" key="2">
    <source>
        <dbReference type="Proteomes" id="UP000269199"/>
    </source>
</evidence>
<protein>
    <submittedName>
        <fullName evidence="1">Uncharacterized protein</fullName>
    </submittedName>
</protein>